<evidence type="ECO:0008006" key="2">
    <source>
        <dbReference type="Google" id="ProtNLM"/>
    </source>
</evidence>
<protein>
    <recommendedName>
        <fullName evidence="2">NACHT domain-containing protein</fullName>
    </recommendedName>
</protein>
<gene>
    <name evidence="1" type="ORF">S06H3_28668</name>
</gene>
<sequence length="194" mass="23045">YKEISHSLNNGNLMFLFDSWDELSPIFRIEIESYLSLILQKNNKIVISSRYVSDDDLPKIKKEKNKHFIAQKKHILPLTISDLDGFFRSRISSLSYDDIYSLKFLIEKSKIEKIPLWMDLIVDFTQKYKEEKVEEITLLAHWLNKTSEIEINIEKTIDSYPHLILFKTRVFISFFQYNKTCTIIVMLISISSFF</sequence>
<feature type="non-terminal residue" evidence="1">
    <location>
        <position position="1"/>
    </location>
</feature>
<name>X1NUP5_9ZZZZ</name>
<dbReference type="EMBL" id="BARV01016746">
    <property type="protein sequence ID" value="GAI30475.1"/>
    <property type="molecule type" value="Genomic_DNA"/>
</dbReference>
<dbReference type="AlphaFoldDB" id="X1NUP5"/>
<organism evidence="1">
    <name type="scientific">marine sediment metagenome</name>
    <dbReference type="NCBI Taxonomy" id="412755"/>
    <lineage>
        <taxon>unclassified sequences</taxon>
        <taxon>metagenomes</taxon>
        <taxon>ecological metagenomes</taxon>
    </lineage>
</organism>
<comment type="caution">
    <text evidence="1">The sequence shown here is derived from an EMBL/GenBank/DDBJ whole genome shotgun (WGS) entry which is preliminary data.</text>
</comment>
<reference evidence="1" key="1">
    <citation type="journal article" date="2014" name="Front. Microbiol.">
        <title>High frequency of phylogenetically diverse reductive dehalogenase-homologous genes in deep subseafloor sedimentary metagenomes.</title>
        <authorList>
            <person name="Kawai M."/>
            <person name="Futagami T."/>
            <person name="Toyoda A."/>
            <person name="Takaki Y."/>
            <person name="Nishi S."/>
            <person name="Hori S."/>
            <person name="Arai W."/>
            <person name="Tsubouchi T."/>
            <person name="Morono Y."/>
            <person name="Uchiyama I."/>
            <person name="Ito T."/>
            <person name="Fujiyama A."/>
            <person name="Inagaki F."/>
            <person name="Takami H."/>
        </authorList>
    </citation>
    <scope>NUCLEOTIDE SEQUENCE</scope>
    <source>
        <strain evidence="1">Expedition CK06-06</strain>
    </source>
</reference>
<proteinExistence type="predicted"/>
<evidence type="ECO:0000313" key="1">
    <source>
        <dbReference type="EMBL" id="GAI30475.1"/>
    </source>
</evidence>
<accession>X1NUP5</accession>